<comment type="cofactor">
    <cofactor evidence="1 10">
        <name>Zn(2+)</name>
        <dbReference type="ChEBI" id="CHEBI:29105"/>
    </cofactor>
</comment>
<evidence type="ECO:0000256" key="6">
    <source>
        <dbReference type="ARBA" id="ARBA00022801"/>
    </source>
</evidence>
<dbReference type="GO" id="GO:0005737">
    <property type="term" value="C:cytoplasm"/>
    <property type="evidence" value="ECO:0007669"/>
    <property type="project" value="UniProtKB-ARBA"/>
</dbReference>
<dbReference type="EC" id="3.4.11.-" evidence="10"/>
<evidence type="ECO:0000256" key="2">
    <source>
        <dbReference type="ARBA" id="ARBA00008290"/>
    </source>
</evidence>
<dbReference type="PRINTS" id="PR00932">
    <property type="entry name" value="AMINO1PTASE"/>
</dbReference>
<dbReference type="InterPro" id="IPR023358">
    <property type="entry name" value="Peptidase_M18_dom2"/>
</dbReference>
<reference evidence="13" key="1">
    <citation type="submission" date="2015-12" db="EMBL/GenBank/DDBJ databases">
        <authorList>
            <person name="Lodha T.D."/>
            <person name="Chintalapati S."/>
            <person name="Chintalapati V.R."/>
            <person name="Sravanthi T."/>
        </authorList>
    </citation>
    <scope>NUCLEOTIDE SEQUENCE [LARGE SCALE GENOMIC DNA]</scope>
    <source>
        <strain evidence="13">JC133</strain>
    </source>
</reference>
<keyword evidence="8 9" id="KW-0482">Metalloprotease</keyword>
<sequence>MREESDAFSRELCRFIDQGVTSLHSVCALVDHLEQARFTPLDGDAALKPGDTRYVRREGALVACRIGTEPLRRGGVVIAAAHTDSPGLHVKHRSVRRTDRFLQVPVEVYGGPILATWLDRDLALAGRIGHDPGAGEGRGGMTLISLPAVRGVIPNLAIHLNREINDGAVYNRQDHLRALFLDPSSRSSSGEDSSSQDREDQDPAAAFLALALSGTGIDPGAVRDAELTLVPADGARVTPQGLLLAPRIDNLAGCFSVLQALLGVQAAPQTQVAIFYDHEEVGSVTATGAAGAMTGQFLRRLCRLAPGGDVPLEDVLSRTVLISNDAAHARHPNYREKHDEGYAPVLTGGPVVKKSAVRRYASELPVTSWIAGVARRAGLPLQYLQNRSDIAAGSTIGPAVASRLAIPGVDLGVPILGMHSIRETGAVVDVEQMTALVAGTYKEDLDEIFDSPASR</sequence>
<gene>
    <name evidence="12" type="ORF">AU468_14335</name>
</gene>
<evidence type="ECO:0000256" key="7">
    <source>
        <dbReference type="ARBA" id="ARBA00022833"/>
    </source>
</evidence>
<evidence type="ECO:0000256" key="11">
    <source>
        <dbReference type="SAM" id="MobiDB-lite"/>
    </source>
</evidence>
<dbReference type="OrthoDB" id="9764268at2"/>
<dbReference type="Proteomes" id="UP000237350">
    <property type="component" value="Unassembled WGS sequence"/>
</dbReference>
<evidence type="ECO:0000256" key="8">
    <source>
        <dbReference type="ARBA" id="ARBA00023049"/>
    </source>
</evidence>
<evidence type="ECO:0000256" key="1">
    <source>
        <dbReference type="ARBA" id="ARBA00001947"/>
    </source>
</evidence>
<dbReference type="SUPFAM" id="SSF53187">
    <property type="entry name" value="Zn-dependent exopeptidases"/>
    <property type="match status" value="1"/>
</dbReference>
<dbReference type="SUPFAM" id="SSF101821">
    <property type="entry name" value="Aminopeptidase/glucanase lid domain"/>
    <property type="match status" value="1"/>
</dbReference>
<keyword evidence="13" id="KW-1185">Reference proteome</keyword>
<dbReference type="Gene3D" id="2.30.250.10">
    <property type="entry name" value="Aminopeptidase i, Domain 2"/>
    <property type="match status" value="1"/>
</dbReference>
<evidence type="ECO:0000313" key="12">
    <source>
        <dbReference type="EMBL" id="POQ98210.1"/>
    </source>
</evidence>
<evidence type="ECO:0000256" key="4">
    <source>
        <dbReference type="ARBA" id="ARBA00022670"/>
    </source>
</evidence>
<keyword evidence="7 9" id="KW-0862">Zinc</keyword>
<name>A0A2S4JFL3_9SPIO</name>
<dbReference type="Pfam" id="PF02127">
    <property type="entry name" value="Peptidase_M18"/>
    <property type="match status" value="1"/>
</dbReference>
<dbReference type="NCBIfam" id="NF002759">
    <property type="entry name" value="PRK02813.1"/>
    <property type="match status" value="1"/>
</dbReference>
<dbReference type="GO" id="GO:0004177">
    <property type="term" value="F:aminopeptidase activity"/>
    <property type="evidence" value="ECO:0007669"/>
    <property type="project" value="UniProtKB-KW"/>
</dbReference>
<organism evidence="12 13">
    <name type="scientific">Alkalispirochaeta sphaeroplastigenens</name>
    <dbReference type="NCBI Taxonomy" id="1187066"/>
    <lineage>
        <taxon>Bacteria</taxon>
        <taxon>Pseudomonadati</taxon>
        <taxon>Spirochaetota</taxon>
        <taxon>Spirochaetia</taxon>
        <taxon>Spirochaetales</taxon>
        <taxon>Spirochaetaceae</taxon>
        <taxon>Alkalispirochaeta</taxon>
    </lineage>
</organism>
<protein>
    <recommendedName>
        <fullName evidence="10">M18 family aminopeptidase</fullName>
        <ecNumber evidence="10">3.4.11.-</ecNumber>
    </recommendedName>
</protein>
<evidence type="ECO:0000313" key="13">
    <source>
        <dbReference type="Proteomes" id="UP000237350"/>
    </source>
</evidence>
<evidence type="ECO:0000256" key="10">
    <source>
        <dbReference type="RuleBase" id="RU004387"/>
    </source>
</evidence>
<comment type="caution">
    <text evidence="12">The sequence shown here is derived from an EMBL/GenBank/DDBJ whole genome shotgun (WGS) entry which is preliminary data.</text>
</comment>
<keyword evidence="4 9" id="KW-0645">Protease</keyword>
<dbReference type="AlphaFoldDB" id="A0A2S4JFL3"/>
<dbReference type="GO" id="GO:0008270">
    <property type="term" value="F:zinc ion binding"/>
    <property type="evidence" value="ECO:0007669"/>
    <property type="project" value="InterPro"/>
</dbReference>
<dbReference type="EMBL" id="LPWH01000127">
    <property type="protein sequence ID" value="POQ98210.1"/>
    <property type="molecule type" value="Genomic_DNA"/>
</dbReference>
<feature type="compositionally biased region" description="Low complexity" evidence="11">
    <location>
        <begin position="182"/>
        <end position="193"/>
    </location>
</feature>
<evidence type="ECO:0000256" key="3">
    <source>
        <dbReference type="ARBA" id="ARBA00022438"/>
    </source>
</evidence>
<dbReference type="PANTHER" id="PTHR28570">
    <property type="entry name" value="ASPARTYL AMINOPEPTIDASE"/>
    <property type="match status" value="1"/>
</dbReference>
<proteinExistence type="inferred from homology"/>
<keyword evidence="5 9" id="KW-0479">Metal-binding</keyword>
<dbReference type="PANTHER" id="PTHR28570:SF3">
    <property type="entry name" value="ASPARTYL AMINOPEPTIDASE"/>
    <property type="match status" value="1"/>
</dbReference>
<evidence type="ECO:0000256" key="9">
    <source>
        <dbReference type="RuleBase" id="RU004386"/>
    </source>
</evidence>
<dbReference type="InterPro" id="IPR001948">
    <property type="entry name" value="Peptidase_M18"/>
</dbReference>
<evidence type="ECO:0000256" key="5">
    <source>
        <dbReference type="ARBA" id="ARBA00022723"/>
    </source>
</evidence>
<comment type="similarity">
    <text evidence="2 9">Belongs to the peptidase M18 family.</text>
</comment>
<keyword evidence="6 9" id="KW-0378">Hydrolase</keyword>
<feature type="region of interest" description="Disordered" evidence="11">
    <location>
        <begin position="181"/>
        <end position="200"/>
    </location>
</feature>
<dbReference type="RefSeq" id="WP_103681327.1">
    <property type="nucleotide sequence ID" value="NZ_LPWH01000127.1"/>
</dbReference>
<dbReference type="Gene3D" id="3.40.630.10">
    <property type="entry name" value="Zn peptidases"/>
    <property type="match status" value="1"/>
</dbReference>
<keyword evidence="3 9" id="KW-0031">Aminopeptidase</keyword>
<accession>A0A2S4JFL3</accession>
<dbReference type="GO" id="GO:0006508">
    <property type="term" value="P:proteolysis"/>
    <property type="evidence" value="ECO:0007669"/>
    <property type="project" value="UniProtKB-KW"/>
</dbReference>
<dbReference type="GO" id="GO:0008237">
    <property type="term" value="F:metallopeptidase activity"/>
    <property type="evidence" value="ECO:0007669"/>
    <property type="project" value="UniProtKB-KW"/>
</dbReference>